<keyword evidence="4" id="KW-0175">Coiled coil</keyword>
<gene>
    <name evidence="5" type="ORF">TVAG_216220</name>
</gene>
<sequence>MKFNIFDGIIYILNQKDKELRDSTEEIKKFQRELHSIQNQCQNAAKQTTTNQMNESRNQSGEFLTKIAELKESDSFENVYKFLDVLSLEGNREIIKKACKEGLWKKTTSDDRNVLHFASQKGNLRLVMYLIEFNWDKEVKSKHDCTPLMFASKYSHFEVVKYLILCLG</sequence>
<dbReference type="Proteomes" id="UP000001542">
    <property type="component" value="Unassembled WGS sequence"/>
</dbReference>
<evidence type="ECO:0000256" key="4">
    <source>
        <dbReference type="SAM" id="Coils"/>
    </source>
</evidence>
<dbReference type="KEGG" id="tva:4763515"/>
<keyword evidence="2 3" id="KW-0040">ANK repeat</keyword>
<dbReference type="EMBL" id="DS113443">
    <property type="protein sequence ID" value="EAY05646.1"/>
    <property type="molecule type" value="Genomic_DNA"/>
</dbReference>
<name>A2ENV6_TRIV3</name>
<reference evidence="5" key="2">
    <citation type="journal article" date="2007" name="Science">
        <title>Draft genome sequence of the sexually transmitted pathogen Trichomonas vaginalis.</title>
        <authorList>
            <person name="Carlton J.M."/>
            <person name="Hirt R.P."/>
            <person name="Silva J.C."/>
            <person name="Delcher A.L."/>
            <person name="Schatz M."/>
            <person name="Zhao Q."/>
            <person name="Wortman J.R."/>
            <person name="Bidwell S.L."/>
            <person name="Alsmark U.C.M."/>
            <person name="Besteiro S."/>
            <person name="Sicheritz-Ponten T."/>
            <person name="Noel C.J."/>
            <person name="Dacks J.B."/>
            <person name="Foster P.G."/>
            <person name="Simillion C."/>
            <person name="Van de Peer Y."/>
            <person name="Miranda-Saavedra D."/>
            <person name="Barton G.J."/>
            <person name="Westrop G.D."/>
            <person name="Mueller S."/>
            <person name="Dessi D."/>
            <person name="Fiori P.L."/>
            <person name="Ren Q."/>
            <person name="Paulsen I."/>
            <person name="Zhang H."/>
            <person name="Bastida-Corcuera F.D."/>
            <person name="Simoes-Barbosa A."/>
            <person name="Brown M.T."/>
            <person name="Hayes R.D."/>
            <person name="Mukherjee M."/>
            <person name="Okumura C.Y."/>
            <person name="Schneider R."/>
            <person name="Smith A.J."/>
            <person name="Vanacova S."/>
            <person name="Villalvazo M."/>
            <person name="Haas B.J."/>
            <person name="Pertea M."/>
            <person name="Feldblyum T.V."/>
            <person name="Utterback T.R."/>
            <person name="Shu C.L."/>
            <person name="Osoegawa K."/>
            <person name="de Jong P.J."/>
            <person name="Hrdy I."/>
            <person name="Horvathova L."/>
            <person name="Zubacova Z."/>
            <person name="Dolezal P."/>
            <person name="Malik S.B."/>
            <person name="Logsdon J.M. Jr."/>
            <person name="Henze K."/>
            <person name="Gupta A."/>
            <person name="Wang C.C."/>
            <person name="Dunne R.L."/>
            <person name="Upcroft J.A."/>
            <person name="Upcroft P."/>
            <person name="White O."/>
            <person name="Salzberg S.L."/>
            <person name="Tang P."/>
            <person name="Chiu C.-H."/>
            <person name="Lee Y.-S."/>
            <person name="Embley T.M."/>
            <person name="Coombs G.H."/>
            <person name="Mottram J.C."/>
            <person name="Tachezy J."/>
            <person name="Fraser-Liggett C.M."/>
            <person name="Johnson P.J."/>
        </authorList>
    </citation>
    <scope>NUCLEOTIDE SEQUENCE [LARGE SCALE GENOMIC DNA]</scope>
    <source>
        <strain evidence="5">G3</strain>
    </source>
</reference>
<dbReference type="AlphaFoldDB" id="A2ENV6"/>
<evidence type="ECO:0000256" key="3">
    <source>
        <dbReference type="PROSITE-ProRule" id="PRU00023"/>
    </source>
</evidence>
<keyword evidence="6" id="KW-1185">Reference proteome</keyword>
<evidence type="ECO:0000313" key="5">
    <source>
        <dbReference type="EMBL" id="EAY05646.1"/>
    </source>
</evidence>
<reference evidence="5" key="1">
    <citation type="submission" date="2006-10" db="EMBL/GenBank/DDBJ databases">
        <authorList>
            <person name="Amadeo P."/>
            <person name="Zhao Q."/>
            <person name="Wortman J."/>
            <person name="Fraser-Liggett C."/>
            <person name="Carlton J."/>
        </authorList>
    </citation>
    <scope>NUCLEOTIDE SEQUENCE</scope>
    <source>
        <strain evidence="5">G3</strain>
    </source>
</reference>
<feature type="repeat" description="ANK" evidence="3">
    <location>
        <begin position="110"/>
        <end position="142"/>
    </location>
</feature>
<accession>A2ENV6</accession>
<proteinExistence type="predicted"/>
<dbReference type="Pfam" id="PF12796">
    <property type="entry name" value="Ank_2"/>
    <property type="match status" value="1"/>
</dbReference>
<dbReference type="PANTHER" id="PTHR24188">
    <property type="entry name" value="ANKYRIN REPEAT PROTEIN"/>
    <property type="match status" value="1"/>
</dbReference>
<dbReference type="SMR" id="A2ENV6"/>
<evidence type="ECO:0000313" key="6">
    <source>
        <dbReference type="Proteomes" id="UP000001542"/>
    </source>
</evidence>
<dbReference type="RefSeq" id="XP_001317869.1">
    <property type="nucleotide sequence ID" value="XM_001317834.1"/>
</dbReference>
<dbReference type="PROSITE" id="PS50088">
    <property type="entry name" value="ANK_REPEAT"/>
    <property type="match status" value="1"/>
</dbReference>
<protein>
    <submittedName>
        <fullName evidence="5">Uncharacterized protein</fullName>
    </submittedName>
</protein>
<dbReference type="STRING" id="5722.A2ENV6"/>
<dbReference type="PANTHER" id="PTHR24188:SF29">
    <property type="entry name" value="GH09064P"/>
    <property type="match status" value="1"/>
</dbReference>
<dbReference type="InParanoid" id="A2ENV6"/>
<dbReference type="InterPro" id="IPR002110">
    <property type="entry name" value="Ankyrin_rpt"/>
</dbReference>
<evidence type="ECO:0000256" key="2">
    <source>
        <dbReference type="ARBA" id="ARBA00023043"/>
    </source>
</evidence>
<organism evidence="5 6">
    <name type="scientific">Trichomonas vaginalis (strain ATCC PRA-98 / G3)</name>
    <dbReference type="NCBI Taxonomy" id="412133"/>
    <lineage>
        <taxon>Eukaryota</taxon>
        <taxon>Metamonada</taxon>
        <taxon>Parabasalia</taxon>
        <taxon>Trichomonadida</taxon>
        <taxon>Trichomonadidae</taxon>
        <taxon>Trichomonas</taxon>
    </lineage>
</organism>
<dbReference type="Gene3D" id="1.25.40.20">
    <property type="entry name" value="Ankyrin repeat-containing domain"/>
    <property type="match status" value="1"/>
</dbReference>
<feature type="coiled-coil region" evidence="4">
    <location>
        <begin position="13"/>
        <end position="47"/>
    </location>
</feature>
<dbReference type="VEuPathDB" id="TrichDB:TVAGG3_0249340"/>
<dbReference type="VEuPathDB" id="TrichDB:TVAG_216220"/>
<keyword evidence="1" id="KW-0677">Repeat</keyword>
<dbReference type="SUPFAM" id="SSF48403">
    <property type="entry name" value="Ankyrin repeat"/>
    <property type="match status" value="1"/>
</dbReference>
<dbReference type="InterPro" id="IPR036770">
    <property type="entry name" value="Ankyrin_rpt-contain_sf"/>
</dbReference>
<evidence type="ECO:0000256" key="1">
    <source>
        <dbReference type="ARBA" id="ARBA00022737"/>
    </source>
</evidence>